<sequence length="244" mass="28034">MLDASVIIDHNPDVNVKPWCNAVKLSPFTRDVNDVELWSLLSFFEAQGNFMDLRNLLHVCSCAPPMPGLPLPTRKTLFLDLDETLISHVSGKPPDRYDFATKNFYITKQAGIDRLLQVATDYGYEIVIFTAGSRGYASPIIDRLDPKGLIAHRLYWDSCIKSKEGRPVKDLALTGRSLDKCVIIDDRWLRVRQRDNVIMARPFTGDLQDSELTRLLCFFKIEREYKYLREAVSRVNYQLGYLNL</sequence>
<dbReference type="PANTHER" id="PTHR12210">
    <property type="entry name" value="DULLARD PROTEIN PHOSPHATASE"/>
    <property type="match status" value="1"/>
</dbReference>
<dbReference type="PROSITE" id="PS50969">
    <property type="entry name" value="FCP1"/>
    <property type="match status" value="1"/>
</dbReference>
<comment type="subcellular location">
    <subcellularLocation>
        <location evidence="1">Mitochondrion inner membrane</location>
        <topology evidence="1">Single-pass membrane protein</topology>
    </subcellularLocation>
</comment>
<keyword evidence="1" id="KW-0813">Transport</keyword>
<accession>A0AAV8E4L5</accession>
<keyword evidence="1" id="KW-0653">Protein transport</keyword>
<keyword evidence="1" id="KW-0811">Translocation</keyword>
<dbReference type="Gene3D" id="3.40.50.1000">
    <property type="entry name" value="HAD superfamily/HAD-like"/>
    <property type="match status" value="1"/>
</dbReference>
<dbReference type="AlphaFoldDB" id="A0AAV8E4L5"/>
<keyword evidence="1" id="KW-0809">Transit peptide</keyword>
<dbReference type="EMBL" id="JAMFTS010000003">
    <property type="protein sequence ID" value="KAJ4776420.1"/>
    <property type="molecule type" value="Genomic_DNA"/>
</dbReference>
<evidence type="ECO:0000256" key="1">
    <source>
        <dbReference type="RuleBase" id="RU365079"/>
    </source>
</evidence>
<dbReference type="CDD" id="cd07521">
    <property type="entry name" value="HAD_FCP1-like"/>
    <property type="match status" value="1"/>
</dbReference>
<dbReference type="InterPro" id="IPR004274">
    <property type="entry name" value="FCP1_dom"/>
</dbReference>
<name>A0AAV8E4L5_9POAL</name>
<dbReference type="SUPFAM" id="SSF56784">
    <property type="entry name" value="HAD-like"/>
    <property type="match status" value="1"/>
</dbReference>
<feature type="domain" description="FCP1 homology" evidence="2">
    <location>
        <begin position="70"/>
        <end position="222"/>
    </location>
</feature>
<evidence type="ECO:0000313" key="4">
    <source>
        <dbReference type="Proteomes" id="UP001140206"/>
    </source>
</evidence>
<dbReference type="InterPro" id="IPR023214">
    <property type="entry name" value="HAD_sf"/>
</dbReference>
<proteinExistence type="inferred from homology"/>
<evidence type="ECO:0000313" key="3">
    <source>
        <dbReference type="EMBL" id="KAJ4776420.1"/>
    </source>
</evidence>
<dbReference type="Proteomes" id="UP001140206">
    <property type="component" value="Chromosome 3"/>
</dbReference>
<comment type="similarity">
    <text evidence="1">Belongs to the TIM50 family.</text>
</comment>
<comment type="function">
    <text evidence="1">Essential component of the TIM23 complex, a complex that mediates the translocation of transit peptide-containing proteins across the mitochondrial inner membrane.</text>
</comment>
<protein>
    <recommendedName>
        <fullName evidence="1">Mitochondrial import inner membrane translocase subunit TIM50</fullName>
    </recommendedName>
</protein>
<dbReference type="GO" id="GO:0015031">
    <property type="term" value="P:protein transport"/>
    <property type="evidence" value="ECO:0007669"/>
    <property type="project" value="UniProtKB-KW"/>
</dbReference>
<dbReference type="InterPro" id="IPR050365">
    <property type="entry name" value="TIM50"/>
</dbReference>
<comment type="caution">
    <text evidence="3">The sequence shown here is derived from an EMBL/GenBank/DDBJ whole genome shotgun (WGS) entry which is preliminary data.</text>
</comment>
<keyword evidence="4" id="KW-1185">Reference proteome</keyword>
<dbReference type="GO" id="GO:0005744">
    <property type="term" value="C:TIM23 mitochondrial import inner membrane translocase complex"/>
    <property type="evidence" value="ECO:0007669"/>
    <property type="project" value="UniProtKB-UniRule"/>
</dbReference>
<reference evidence="3" key="1">
    <citation type="submission" date="2022-08" db="EMBL/GenBank/DDBJ databases">
        <authorList>
            <person name="Marques A."/>
        </authorList>
    </citation>
    <scope>NUCLEOTIDE SEQUENCE</scope>
    <source>
        <strain evidence="3">RhyPub2mFocal</strain>
        <tissue evidence="3">Leaves</tissue>
    </source>
</reference>
<organism evidence="3 4">
    <name type="scientific">Rhynchospora pubera</name>
    <dbReference type="NCBI Taxonomy" id="906938"/>
    <lineage>
        <taxon>Eukaryota</taxon>
        <taxon>Viridiplantae</taxon>
        <taxon>Streptophyta</taxon>
        <taxon>Embryophyta</taxon>
        <taxon>Tracheophyta</taxon>
        <taxon>Spermatophyta</taxon>
        <taxon>Magnoliopsida</taxon>
        <taxon>Liliopsida</taxon>
        <taxon>Poales</taxon>
        <taxon>Cyperaceae</taxon>
        <taxon>Cyperoideae</taxon>
        <taxon>Rhynchosporeae</taxon>
        <taxon>Rhynchospora</taxon>
    </lineage>
</organism>
<comment type="subunit">
    <text evidence="1">Component of the TIM23 complex.</text>
</comment>
<keyword evidence="1" id="KW-0496">Mitochondrion</keyword>
<dbReference type="Pfam" id="PF03031">
    <property type="entry name" value="NIF"/>
    <property type="match status" value="1"/>
</dbReference>
<dbReference type="InterPro" id="IPR036412">
    <property type="entry name" value="HAD-like_sf"/>
</dbReference>
<dbReference type="SMART" id="SM00577">
    <property type="entry name" value="CPDc"/>
    <property type="match status" value="1"/>
</dbReference>
<evidence type="ECO:0000259" key="2">
    <source>
        <dbReference type="PROSITE" id="PS50969"/>
    </source>
</evidence>
<gene>
    <name evidence="3" type="ORF">LUZ62_060677</name>
</gene>